<keyword evidence="2" id="KW-0812">Transmembrane</keyword>
<proteinExistence type="predicted"/>
<evidence type="ECO:0000256" key="1">
    <source>
        <dbReference type="SAM" id="MobiDB-lite"/>
    </source>
</evidence>
<feature type="transmembrane region" description="Helical" evidence="2">
    <location>
        <begin position="94"/>
        <end position="116"/>
    </location>
</feature>
<keyword evidence="2" id="KW-0472">Membrane</keyword>
<name>A0A7S0B2Q7_9STRA</name>
<protein>
    <submittedName>
        <fullName evidence="3">Uncharacterized protein</fullName>
    </submittedName>
</protein>
<evidence type="ECO:0000313" key="3">
    <source>
        <dbReference type="EMBL" id="CAD8381204.1"/>
    </source>
</evidence>
<reference evidence="3" key="1">
    <citation type="submission" date="2021-01" db="EMBL/GenBank/DDBJ databases">
        <authorList>
            <person name="Corre E."/>
            <person name="Pelletier E."/>
            <person name="Niang G."/>
            <person name="Scheremetjew M."/>
            <person name="Finn R."/>
            <person name="Kale V."/>
            <person name="Holt S."/>
            <person name="Cochrane G."/>
            <person name="Meng A."/>
            <person name="Brown T."/>
            <person name="Cohen L."/>
        </authorList>
    </citation>
    <scope>NUCLEOTIDE SEQUENCE</scope>
    <source>
        <strain evidence="3">CCMP3303</strain>
    </source>
</reference>
<dbReference type="AlphaFoldDB" id="A0A7S0B2Q7"/>
<sequence length="184" mass="20287">MELSLVESEQNGTEEPLNGAPASVAPRIAYHVVGSTDRTNSNREREAPSSTILVTVLIMVLGTLLGLFLSLVSLAVLAFSFFTADSGMDGLLHLGGWVWLLAILIMLLAINVFSVSYQYAMSQKNGSFVVESLGVLLVYGGLALLFYYPMDWVLTPTLDVFFGDFIFGKWLMRWGPSLWLARNR</sequence>
<feature type="transmembrane region" description="Helical" evidence="2">
    <location>
        <begin position="128"/>
        <end position="148"/>
    </location>
</feature>
<feature type="region of interest" description="Disordered" evidence="1">
    <location>
        <begin position="1"/>
        <end position="21"/>
    </location>
</feature>
<evidence type="ECO:0000256" key="2">
    <source>
        <dbReference type="SAM" id="Phobius"/>
    </source>
</evidence>
<keyword evidence="2" id="KW-1133">Transmembrane helix</keyword>
<accession>A0A7S0B2Q7</accession>
<organism evidence="3">
    <name type="scientific">Minutocellus polymorphus</name>
    <dbReference type="NCBI Taxonomy" id="265543"/>
    <lineage>
        <taxon>Eukaryota</taxon>
        <taxon>Sar</taxon>
        <taxon>Stramenopiles</taxon>
        <taxon>Ochrophyta</taxon>
        <taxon>Bacillariophyta</taxon>
        <taxon>Mediophyceae</taxon>
        <taxon>Cymatosirophycidae</taxon>
        <taxon>Cymatosirales</taxon>
        <taxon>Cymatosiraceae</taxon>
        <taxon>Minutocellus</taxon>
    </lineage>
</organism>
<dbReference type="EMBL" id="HBEJ01019568">
    <property type="protein sequence ID" value="CAD8381204.1"/>
    <property type="molecule type" value="Transcribed_RNA"/>
</dbReference>
<gene>
    <name evidence="3" type="ORF">MPOL1434_LOCUS11417</name>
</gene>
<feature type="transmembrane region" description="Helical" evidence="2">
    <location>
        <begin position="52"/>
        <end position="82"/>
    </location>
</feature>